<dbReference type="Gene3D" id="1.25.10.10">
    <property type="entry name" value="Leucine-rich Repeat Variant"/>
    <property type="match status" value="1"/>
</dbReference>
<dbReference type="GO" id="GO:0003682">
    <property type="term" value="F:chromatin binding"/>
    <property type="evidence" value="ECO:0007669"/>
    <property type="project" value="TreeGrafter"/>
</dbReference>
<dbReference type="SUPFAM" id="SSF48371">
    <property type="entry name" value="ARM repeat"/>
    <property type="match status" value="1"/>
</dbReference>
<name>A0AAW1MI15_POPJA</name>
<dbReference type="AlphaFoldDB" id="A0AAW1MI15"/>
<dbReference type="GO" id="GO:0034087">
    <property type="term" value="P:establishment of mitotic sister chromatid cohesion"/>
    <property type="evidence" value="ECO:0007669"/>
    <property type="project" value="TreeGrafter"/>
</dbReference>
<evidence type="ECO:0000256" key="3">
    <source>
        <dbReference type="ARBA" id="ARBA00022737"/>
    </source>
</evidence>
<feature type="compositionally biased region" description="Basic and acidic residues" evidence="7">
    <location>
        <begin position="1071"/>
        <end position="1089"/>
    </location>
</feature>
<dbReference type="InterPro" id="IPR016024">
    <property type="entry name" value="ARM-type_fold"/>
</dbReference>
<dbReference type="InterPro" id="IPR033031">
    <property type="entry name" value="Scc2/Nipped-B"/>
</dbReference>
<protein>
    <recommendedName>
        <fullName evidence="6">Nipped-B protein</fullName>
    </recommendedName>
</protein>
<dbReference type="InterPro" id="IPR026003">
    <property type="entry name" value="Cohesin_HEAT"/>
</dbReference>
<dbReference type="GO" id="GO:0140588">
    <property type="term" value="P:chromatin looping"/>
    <property type="evidence" value="ECO:0007669"/>
    <property type="project" value="InterPro"/>
</dbReference>
<keyword evidence="10" id="KW-1185">Reference proteome</keyword>
<dbReference type="InterPro" id="IPR024986">
    <property type="entry name" value="Nipped-B_C"/>
</dbReference>
<feature type="domain" description="Sister chromatid cohesion C-terminal" evidence="8">
    <location>
        <begin position="665"/>
        <end position="846"/>
    </location>
</feature>
<reference evidence="9 10" key="1">
    <citation type="journal article" date="2024" name="BMC Genomics">
        <title>De novo assembly and annotation of Popillia japonica's genome with initial clues to its potential as an invasive pest.</title>
        <authorList>
            <person name="Cucini C."/>
            <person name="Boschi S."/>
            <person name="Funari R."/>
            <person name="Cardaioli E."/>
            <person name="Iannotti N."/>
            <person name="Marturano G."/>
            <person name="Paoli F."/>
            <person name="Bruttini M."/>
            <person name="Carapelli A."/>
            <person name="Frati F."/>
            <person name="Nardi F."/>
        </authorList>
    </citation>
    <scope>NUCLEOTIDE SEQUENCE [LARGE SCALE GENOMIC DNA]</scope>
    <source>
        <strain evidence="9">DMR45628</strain>
    </source>
</reference>
<feature type="region of interest" description="Disordered" evidence="7">
    <location>
        <begin position="1053"/>
        <end position="1121"/>
    </location>
</feature>
<dbReference type="InterPro" id="IPR011989">
    <property type="entry name" value="ARM-like"/>
</dbReference>
<evidence type="ECO:0000256" key="5">
    <source>
        <dbReference type="ARBA" id="ARBA00023306"/>
    </source>
</evidence>
<comment type="caution">
    <text evidence="9">The sequence shown here is derived from an EMBL/GenBank/DDBJ whole genome shotgun (WGS) entry which is preliminary data.</text>
</comment>
<evidence type="ECO:0000256" key="2">
    <source>
        <dbReference type="ARBA" id="ARBA00009252"/>
    </source>
</evidence>
<evidence type="ECO:0000313" key="9">
    <source>
        <dbReference type="EMBL" id="KAK9746027.1"/>
    </source>
</evidence>
<proteinExistence type="inferred from homology"/>
<sequence>MNSDEERIQFLQRVLLDFLAVKAHNDEAYKYARHFYIAQWYKETVNEKSQLASGDKNKRSNAKENHKNRRVDKDDDESSDEEKKEKHKEQSLDQANAEQYKIIEERKKFLVNKIRPFQEKMSAGNRIQVFQTYIDYNSAELIAQYLASKRYFSQSFDLYLKAILIVLKETSIAIRTKALKCLTMIVEADPSVLGRHDMQMGVNHSFLDHSTSVREAAVDLVGKFVLSRPELINKYYEMLSARILDTGVSVRKRVIKILKDICIECPEFPKIPEICVKMIRRVNDEEGIRKLVMEVFQNMWFTPTKDTSLLRRVMNITDVVASSKDIGLEWFEQLLVSLFKPKEDKEDSTKIQLEPPKALLLACRQIVDCLIQNVLRLEETNDNNSSSQRLVACLTTLYLFAKIRPQLLIKHAITLQPYLSLKCQSNGDTQIISSVARMLELVVPLMEHPSESFLAQLEEDSMKLVLQHDRTIVASCLSCLGSIVNNVTRNFKLIRDCFNKYYEFLLNYKNWLQTDPDNPALQATKQRQYIRRALFIVGLLLRYFDFKDPEVIGDLPANIKDQVFSTLSFFLHQDDVDIQANTLKAIGSICIRHYEFMLQNDLKLFYHRMLTSDNVPLKMKSEVLINIENYLLEEDKRMIQQDLEWSKRSKDENLKEMGDVSSGMASTVIQLYLKEILQSYLHTDLHVRQPALRVIQLILQQGLVHPVQIVPYLICMSTDCEKMVSHSADKQLLEIEKKYPGFIHTKSSLGVRLSYELQKIFQHTEIVRGFRVKEQGEYPTALNGYLYSILRNSRQQRRALILNILKQFDDQARTSLSYMLYLADNLAYFPYMVQDETLFIVHHIDIMISVSGTNLLQSFREGLIMTDPPKATAEITEDVEQICVNQVSALDEDDDDEDQLVERVPEDVSQLQACITAAQGCLLLLMLKQHIKDVYGLSDGKIQQYSPSEPAKVYEKTANRRSNALFNPKSTINKIKEGSPPEYLDLEGRKDLIRQYLDFKQLMLQLDPDDPDDEEGNKVLTALSAGAPSATTVTAVPTGGASVLTEADQVTLSNYKDNTPPKVPKLVISNRRLDSETKRTPRHQKTSEKTKKHRHKKKRRKFMYSSGDESENDYSDPDFMA</sequence>
<dbReference type="PANTHER" id="PTHR21704:SF18">
    <property type="entry name" value="NIPPED-B-LIKE PROTEIN"/>
    <property type="match status" value="1"/>
</dbReference>
<evidence type="ECO:0000256" key="4">
    <source>
        <dbReference type="ARBA" id="ARBA00023242"/>
    </source>
</evidence>
<gene>
    <name evidence="9" type="ORF">QE152_g6495</name>
</gene>
<dbReference type="GO" id="GO:1990414">
    <property type="term" value="P:replication-born double-strand break repair via sister chromatid exchange"/>
    <property type="evidence" value="ECO:0007669"/>
    <property type="project" value="TreeGrafter"/>
</dbReference>
<dbReference type="PANTHER" id="PTHR21704">
    <property type="entry name" value="NIPPED-B-LIKE PROTEIN DELANGIN SCC2-RELATED"/>
    <property type="match status" value="1"/>
</dbReference>
<keyword evidence="4 6" id="KW-0539">Nucleus</keyword>
<feature type="compositionally biased region" description="Basic and acidic residues" evidence="7">
    <location>
        <begin position="55"/>
        <end position="65"/>
    </location>
</feature>
<comment type="subcellular location">
    <subcellularLocation>
        <location evidence="1 6">Nucleus</location>
    </subcellularLocation>
</comment>
<keyword evidence="3 6" id="KW-0677">Repeat</keyword>
<evidence type="ECO:0000256" key="6">
    <source>
        <dbReference type="RuleBase" id="RU364107"/>
    </source>
</evidence>
<comment type="similarity">
    <text evidence="2 6">Belongs to the SCC2/Nipped-B family.</text>
</comment>
<dbReference type="GO" id="GO:0061775">
    <property type="term" value="F:cohesin loader activity"/>
    <property type="evidence" value="ECO:0007669"/>
    <property type="project" value="InterPro"/>
</dbReference>
<dbReference type="GO" id="GO:0090694">
    <property type="term" value="C:Scc2-Scc4 cohesin loading complex"/>
    <property type="evidence" value="ECO:0007669"/>
    <property type="project" value="TreeGrafter"/>
</dbReference>
<dbReference type="GO" id="GO:0010468">
    <property type="term" value="P:regulation of gene expression"/>
    <property type="evidence" value="ECO:0007669"/>
    <property type="project" value="InterPro"/>
</dbReference>
<feature type="compositionally biased region" description="Acidic residues" evidence="7">
    <location>
        <begin position="1108"/>
        <end position="1121"/>
    </location>
</feature>
<organism evidence="9 10">
    <name type="scientific">Popillia japonica</name>
    <name type="common">Japanese beetle</name>
    <dbReference type="NCBI Taxonomy" id="7064"/>
    <lineage>
        <taxon>Eukaryota</taxon>
        <taxon>Metazoa</taxon>
        <taxon>Ecdysozoa</taxon>
        <taxon>Arthropoda</taxon>
        <taxon>Hexapoda</taxon>
        <taxon>Insecta</taxon>
        <taxon>Pterygota</taxon>
        <taxon>Neoptera</taxon>
        <taxon>Endopterygota</taxon>
        <taxon>Coleoptera</taxon>
        <taxon>Polyphaga</taxon>
        <taxon>Scarabaeiformia</taxon>
        <taxon>Scarabaeidae</taxon>
        <taxon>Rutelinae</taxon>
        <taxon>Popillia</taxon>
    </lineage>
</organism>
<feature type="region of interest" description="Disordered" evidence="7">
    <location>
        <begin position="50"/>
        <end position="94"/>
    </location>
</feature>
<dbReference type="GO" id="GO:0071169">
    <property type="term" value="P:establishment of protein localization to chromatin"/>
    <property type="evidence" value="ECO:0007669"/>
    <property type="project" value="TreeGrafter"/>
</dbReference>
<feature type="compositionally biased region" description="Basic residues" evidence="7">
    <location>
        <begin position="1090"/>
        <end position="1102"/>
    </location>
</feature>
<dbReference type="EMBL" id="JASPKY010000043">
    <property type="protein sequence ID" value="KAK9746027.1"/>
    <property type="molecule type" value="Genomic_DNA"/>
</dbReference>
<dbReference type="CDD" id="cd23958">
    <property type="entry name" value="SCC2"/>
    <property type="match status" value="1"/>
</dbReference>
<keyword evidence="5 6" id="KW-0131">Cell cycle</keyword>
<evidence type="ECO:0000313" key="10">
    <source>
        <dbReference type="Proteomes" id="UP001458880"/>
    </source>
</evidence>
<evidence type="ECO:0000256" key="7">
    <source>
        <dbReference type="SAM" id="MobiDB-lite"/>
    </source>
</evidence>
<feature type="compositionally biased region" description="Basic and acidic residues" evidence="7">
    <location>
        <begin position="81"/>
        <end position="91"/>
    </location>
</feature>
<accession>A0AAW1MI15</accession>
<dbReference type="Proteomes" id="UP001458880">
    <property type="component" value="Unassembled WGS sequence"/>
</dbReference>
<dbReference type="Pfam" id="PF12765">
    <property type="entry name" value="Cohesin_HEAT"/>
    <property type="match status" value="1"/>
</dbReference>
<evidence type="ECO:0000256" key="1">
    <source>
        <dbReference type="ARBA" id="ARBA00004123"/>
    </source>
</evidence>
<dbReference type="Pfam" id="PF12830">
    <property type="entry name" value="Nipped-B_C"/>
    <property type="match status" value="1"/>
</dbReference>
<evidence type="ECO:0000259" key="8">
    <source>
        <dbReference type="Pfam" id="PF12830"/>
    </source>
</evidence>